<reference evidence="1 2" key="1">
    <citation type="submission" date="2022-11" db="EMBL/GenBank/DDBJ databases">
        <title>Whole genome sequence of Eschrichtius robustus ER-17-0199.</title>
        <authorList>
            <person name="Bruniche-Olsen A."/>
            <person name="Black A.N."/>
            <person name="Fields C.J."/>
            <person name="Walden K."/>
            <person name="Dewoody J.A."/>
        </authorList>
    </citation>
    <scope>NUCLEOTIDE SEQUENCE [LARGE SCALE GENOMIC DNA]</scope>
    <source>
        <strain evidence="1">ER-17-0199</strain>
        <tissue evidence="1">Blubber</tissue>
    </source>
</reference>
<dbReference type="Proteomes" id="UP001159641">
    <property type="component" value="Unassembled WGS sequence"/>
</dbReference>
<evidence type="ECO:0000313" key="1">
    <source>
        <dbReference type="EMBL" id="KAJ8787616.1"/>
    </source>
</evidence>
<accession>A0AB34H4A1</accession>
<dbReference type="AlphaFoldDB" id="A0AB34H4A1"/>
<dbReference type="SUPFAM" id="SSF49899">
    <property type="entry name" value="Concanavalin A-like lectins/glucanases"/>
    <property type="match status" value="1"/>
</dbReference>
<dbReference type="InterPro" id="IPR013320">
    <property type="entry name" value="ConA-like_dom_sf"/>
</dbReference>
<evidence type="ECO:0000313" key="2">
    <source>
        <dbReference type="Proteomes" id="UP001159641"/>
    </source>
</evidence>
<sequence length="373" mass="41318">MTGARGSAFKVTHSQDWRVSAGYWQEASVPGHMDVSKELLEHPCNMAAGFPRKSVCPTRIPVAARDEKGFDILLGLGVKKKAKKRIQLSPTKIKGYEVTSKVDLSELTSNVFPEGLPPSYVFVSTQRFKVKKVWDLWRILTIDGRPQIAVTLNGVDKTLLFTTTSIINGSQLVNFADPRVKFDVQKLRIYCDPEQNNRETACEIPGFCLNGPSDVGSTAAPCICPPGKPGLQGPKPFHKLNLLGNRRVTLDSLGTLDTLDNLVKMVSLQECTGQHVNLSDAVPLSIPTPISVPLDGPEMPEGARFLCGIKPCRSGSQHREHEDCQVIKENWGEMEKRVTVDFLVFLGFMECQDQRVQKVKRGMLVFLAFLDVL</sequence>
<keyword evidence="2" id="KW-1185">Reference proteome</keyword>
<proteinExistence type="predicted"/>
<organism evidence="1 2">
    <name type="scientific">Eschrichtius robustus</name>
    <name type="common">California gray whale</name>
    <name type="synonym">Eschrichtius gibbosus</name>
    <dbReference type="NCBI Taxonomy" id="9764"/>
    <lineage>
        <taxon>Eukaryota</taxon>
        <taxon>Metazoa</taxon>
        <taxon>Chordata</taxon>
        <taxon>Craniata</taxon>
        <taxon>Vertebrata</taxon>
        <taxon>Euteleostomi</taxon>
        <taxon>Mammalia</taxon>
        <taxon>Eutheria</taxon>
        <taxon>Laurasiatheria</taxon>
        <taxon>Artiodactyla</taxon>
        <taxon>Whippomorpha</taxon>
        <taxon>Cetacea</taxon>
        <taxon>Mysticeti</taxon>
        <taxon>Eschrichtiidae</taxon>
        <taxon>Eschrichtius</taxon>
    </lineage>
</organism>
<dbReference type="Gene3D" id="2.60.120.200">
    <property type="match status" value="1"/>
</dbReference>
<protein>
    <recommendedName>
        <fullName evidence="3">Laminin G domain-containing protein</fullName>
    </recommendedName>
</protein>
<gene>
    <name evidence="1" type="ORF">J1605_022931</name>
</gene>
<evidence type="ECO:0008006" key="3">
    <source>
        <dbReference type="Google" id="ProtNLM"/>
    </source>
</evidence>
<name>A0AB34H4A1_ESCRO</name>
<dbReference type="EMBL" id="JAIQCJ010001784">
    <property type="protein sequence ID" value="KAJ8787616.1"/>
    <property type="molecule type" value="Genomic_DNA"/>
</dbReference>
<comment type="caution">
    <text evidence="1">The sequence shown here is derived from an EMBL/GenBank/DDBJ whole genome shotgun (WGS) entry which is preliminary data.</text>
</comment>